<dbReference type="EMBL" id="ADLN01000105">
    <property type="protein sequence ID" value="EHI58188.1"/>
    <property type="molecule type" value="Genomic_DNA"/>
</dbReference>
<name>G5IK04_9FIRM</name>
<dbReference type="GO" id="GO:0016861">
    <property type="term" value="F:intramolecular oxidoreductase activity, interconverting aldoses and ketoses"/>
    <property type="evidence" value="ECO:0007669"/>
    <property type="project" value="InterPro"/>
</dbReference>
<comment type="caution">
    <text evidence="3">The sequence shown here is derived from an EMBL/GenBank/DDBJ whole genome shotgun (WGS) entry which is preliminary data.</text>
</comment>
<dbReference type="AlphaFoldDB" id="G5IK04"/>
<dbReference type="HOGENOM" id="CLU_045643_1_0_9"/>
<evidence type="ECO:0000256" key="2">
    <source>
        <dbReference type="ARBA" id="ARBA00023277"/>
    </source>
</evidence>
<dbReference type="GO" id="GO:0005996">
    <property type="term" value="P:monosaccharide metabolic process"/>
    <property type="evidence" value="ECO:0007669"/>
    <property type="project" value="InterPro"/>
</dbReference>
<dbReference type="Proteomes" id="UP000005384">
    <property type="component" value="Unassembled WGS sequence"/>
</dbReference>
<dbReference type="InterPro" id="IPR009015">
    <property type="entry name" value="Fucose_isomerase_N/cen_sf"/>
</dbReference>
<organism evidence="3 4">
    <name type="scientific">Hungatella hathewayi WAL-18680</name>
    <dbReference type="NCBI Taxonomy" id="742737"/>
    <lineage>
        <taxon>Bacteria</taxon>
        <taxon>Bacillati</taxon>
        <taxon>Bacillota</taxon>
        <taxon>Clostridia</taxon>
        <taxon>Lachnospirales</taxon>
        <taxon>Lachnospiraceae</taxon>
        <taxon>Hungatella</taxon>
    </lineage>
</organism>
<keyword evidence="4" id="KW-1185">Reference proteome</keyword>
<sequence length="463" mass="52768">MLDYRVKIGLVPIRRDVTPRPGIFNWEKAEERCASAVAYIEEHFSDEQVSFVDLEGINPVNVLYCERDVDAVVERMKQEKVDAIFLINGNFGNEEVAAMVARELGKPVLLWGPRDEAPLADGTRYTDSQCGLFGMSRQLQRLNIPFTYIENCRMEEDMFAEGLRRFVSVACMVKNFRGMRIAQVGMRPKPFCSVIINEGELMQKFGITVVPVNMAVVIEKFNRILEEHDEELEEGAKLLASRYELDDLTAPVLKKVYAFVLLFRDIFEEYRVDAVSAECWTAMQLGVGAMPCTAYSVLADMGYVISCESDLHGAVTMSMLACASMGKKVPFFGEFTARHPEDENTELLWHCGPFAYSLKKEGSPAKQVNMRQWFEVKDGTYTVARIDQDNGNYRFLAGVCESAEGPYTFGTYLWAKFDSLSKWEHKLIEGPYIHHMAEIEGDYTEVIREFCKYVPNLEPDWVE</sequence>
<dbReference type="PATRIC" id="fig|742737.3.peg.3811"/>
<gene>
    <name evidence="3" type="ORF">HMPREF9473_03832</name>
</gene>
<protein>
    <recommendedName>
        <fullName evidence="5">L-fucose isomerase C-terminal domain-containing protein</fullName>
    </recommendedName>
</protein>
<reference evidence="3 4" key="1">
    <citation type="submission" date="2011-08" db="EMBL/GenBank/DDBJ databases">
        <title>The Genome Sequence of Clostridium hathewayi WAL-18680.</title>
        <authorList>
            <consortium name="The Broad Institute Genome Sequencing Platform"/>
            <person name="Earl A."/>
            <person name="Ward D."/>
            <person name="Feldgarden M."/>
            <person name="Gevers D."/>
            <person name="Finegold S.M."/>
            <person name="Summanen P.H."/>
            <person name="Molitoris D.R."/>
            <person name="Song M."/>
            <person name="Daigneault M."/>
            <person name="Allen-Vercoe E."/>
            <person name="Young S.K."/>
            <person name="Zeng Q."/>
            <person name="Gargeya S."/>
            <person name="Fitzgerald M."/>
            <person name="Haas B."/>
            <person name="Abouelleil A."/>
            <person name="Alvarado L."/>
            <person name="Arachchi H.M."/>
            <person name="Berlin A."/>
            <person name="Brown A."/>
            <person name="Chapman S.B."/>
            <person name="Chen Z."/>
            <person name="Dunbar C."/>
            <person name="Freedman E."/>
            <person name="Gearin G."/>
            <person name="Gellesch M."/>
            <person name="Goldberg J."/>
            <person name="Griggs A."/>
            <person name="Gujja S."/>
            <person name="Heiman D."/>
            <person name="Howarth C."/>
            <person name="Larson L."/>
            <person name="Lui A."/>
            <person name="MacDonald P.J.P."/>
            <person name="Montmayeur A."/>
            <person name="Murphy C."/>
            <person name="Neiman D."/>
            <person name="Pearson M."/>
            <person name="Priest M."/>
            <person name="Roberts A."/>
            <person name="Saif S."/>
            <person name="Shea T."/>
            <person name="Shenoy N."/>
            <person name="Sisk P."/>
            <person name="Stolte C."/>
            <person name="Sykes S."/>
            <person name="Wortman J."/>
            <person name="Nusbaum C."/>
            <person name="Birren B."/>
        </authorList>
    </citation>
    <scope>NUCLEOTIDE SEQUENCE [LARGE SCALE GENOMIC DNA]</scope>
    <source>
        <strain evidence="3 4">WAL-18680</strain>
    </source>
</reference>
<dbReference type="OrthoDB" id="5838738at2"/>
<evidence type="ECO:0000313" key="4">
    <source>
        <dbReference type="Proteomes" id="UP000005384"/>
    </source>
</evidence>
<dbReference type="GO" id="GO:0005737">
    <property type="term" value="C:cytoplasm"/>
    <property type="evidence" value="ECO:0007669"/>
    <property type="project" value="InterPro"/>
</dbReference>
<dbReference type="PANTHER" id="PTHR36120:SF1">
    <property type="entry name" value="L-FUCOSE ISOMERASE C-TERMINAL DOMAIN-CONTAINING PROTEIN"/>
    <property type="match status" value="1"/>
</dbReference>
<evidence type="ECO:0008006" key="5">
    <source>
        <dbReference type="Google" id="ProtNLM"/>
    </source>
</evidence>
<proteinExistence type="predicted"/>
<evidence type="ECO:0000256" key="1">
    <source>
        <dbReference type="ARBA" id="ARBA00023235"/>
    </source>
</evidence>
<evidence type="ECO:0000313" key="3">
    <source>
        <dbReference type="EMBL" id="EHI58188.1"/>
    </source>
</evidence>
<dbReference type="RefSeq" id="WP_006781823.1">
    <property type="nucleotide sequence ID" value="NZ_CP040506.1"/>
</dbReference>
<dbReference type="PANTHER" id="PTHR36120">
    <property type="entry name" value="FUCOSE ISOMERASE"/>
    <property type="match status" value="1"/>
</dbReference>
<keyword evidence="1" id="KW-0413">Isomerase</keyword>
<accession>G5IK04</accession>
<dbReference type="SUPFAM" id="SSF53743">
    <property type="entry name" value="FucI/AraA N-terminal and middle domains"/>
    <property type="match status" value="1"/>
</dbReference>
<keyword evidence="2" id="KW-0119">Carbohydrate metabolism</keyword>